<proteinExistence type="predicted"/>
<reference evidence="2" key="1">
    <citation type="submission" date="2016-10" db="EMBL/GenBank/DDBJ databases">
        <authorList>
            <person name="Varghese N."/>
            <person name="Submissions S."/>
        </authorList>
    </citation>
    <scope>NUCLEOTIDE SEQUENCE [LARGE SCALE GENOMIC DNA]</scope>
    <source>
        <strain evidence="2">CGMCC 1.7736</strain>
    </source>
</reference>
<dbReference type="RefSeq" id="WP_089804872.1">
    <property type="nucleotide sequence ID" value="NZ_FOYT01000001.1"/>
</dbReference>
<organism evidence="1 2">
    <name type="scientific">Halogeometricum rufum</name>
    <dbReference type="NCBI Taxonomy" id="553469"/>
    <lineage>
        <taxon>Archaea</taxon>
        <taxon>Methanobacteriati</taxon>
        <taxon>Methanobacteriota</taxon>
        <taxon>Stenosarchaea group</taxon>
        <taxon>Halobacteria</taxon>
        <taxon>Halobacteriales</taxon>
        <taxon>Haloferacaceae</taxon>
        <taxon>Halogeometricum</taxon>
    </lineage>
</organism>
<dbReference type="AlphaFoldDB" id="A0A1I6GAU0"/>
<dbReference type="Proteomes" id="UP000198531">
    <property type="component" value="Unassembled WGS sequence"/>
</dbReference>
<evidence type="ECO:0000313" key="2">
    <source>
        <dbReference type="Proteomes" id="UP000198531"/>
    </source>
</evidence>
<sequence>MEREDAWETLVRALDDVSRRRLLVALLERSASDDAVRVPEDVHRGDRELEALKFDLYHVHLPLLESADYVRWDRETHEVERGDAFDEIRPVLRVLHDNRDDFPDGWV</sequence>
<keyword evidence="2" id="KW-1185">Reference proteome</keyword>
<protein>
    <recommendedName>
        <fullName evidence="3">Helix-turn-helix domain-containing protein</fullName>
    </recommendedName>
</protein>
<evidence type="ECO:0000313" key="1">
    <source>
        <dbReference type="EMBL" id="SFR39288.1"/>
    </source>
</evidence>
<evidence type="ECO:0008006" key="3">
    <source>
        <dbReference type="Google" id="ProtNLM"/>
    </source>
</evidence>
<name>A0A1I6GAU0_9EURY</name>
<dbReference type="EMBL" id="FOYT01000001">
    <property type="protein sequence ID" value="SFR39288.1"/>
    <property type="molecule type" value="Genomic_DNA"/>
</dbReference>
<dbReference type="OrthoDB" id="247722at2157"/>
<gene>
    <name evidence="1" type="ORF">SAMN04487947_0842</name>
</gene>
<accession>A0A1I6GAU0</accession>